<reference evidence="1 2" key="1">
    <citation type="submission" date="2019-01" db="EMBL/GenBank/DDBJ databases">
        <title>Sinorhodobacter populi sp. nov. isolated from the symptomatic bark tissue of Populus euramericana canker.</title>
        <authorList>
            <person name="Xu G."/>
        </authorList>
    </citation>
    <scope>NUCLEOTIDE SEQUENCE [LARGE SCALE GENOMIC DNA]</scope>
    <source>
        <strain evidence="1 2">SK2B-1</strain>
    </source>
</reference>
<name>A0A443JRI4_9RHOB</name>
<sequence length="695" mass="76467">MMDSVTLRPQYELETDYIGVQVGDEATTNAEDIAGQYFTSSTATNPACNFSDFSVLEPFERFCDVHSNMQDKTCTISRIVEVDRRDNWRCDIASSEVTVTCTPGPDGACAAADIPEGNPESQCSFIEERCLAWEGGYVREPEADSLLEGLGSLPLQNGWWRIGNTWFAFWDGAWLNWGAGIITTTPPSLTIGEWTYAVDESNRNDQWWYGIYRLKEAEITEGPFFGVEEGLGYGWFDEDGIGGPLIWEGVNYGYHTDAAVIGDCTYYYDYSGEPMTDFSWAPVYNGAAMREFWYPVRRVCKAEATCVQMERDYSCQTSNQCATLAATPACEQTQSSCLTEGESGCELERNDWSCLNDLTDHSPASLLETRIERIEDRLVSSCAPEPAEQGCVAGESICTAGAEVRTIMGFPVSRDCWEYSQGYTCLAEGVENYTDCGPFQADPSCEVIGQTCLSYVEADESLGATPAECQHWEYQYRCGGGIDLPEACTAFNVCVGDLCEGIVDEPNTDFGNAAAWLTVLDEAAKDSEKTIDMQDVTLFSGTARNCKVGALSTINCCNDSGWANGILGDCSESELALMDRIQAKAAVYIGTYCSRRVLGVCLQKRRSYCTFNSQLGMVFQKEIRRLAGSGWGSAKSPNCAGLPLDEIETIDWGEIDLSEAFEDMLNDANVPTTQMVTDYLRDRLELTAGAISDGD</sequence>
<protein>
    <submittedName>
        <fullName evidence="1">Conjugal transfer protein TraN</fullName>
    </submittedName>
</protein>
<dbReference type="Proteomes" id="UP000284476">
    <property type="component" value="Unassembled WGS sequence"/>
</dbReference>
<dbReference type="Pfam" id="PF06986">
    <property type="entry name" value="F_T4SS_TraN"/>
    <property type="match status" value="1"/>
</dbReference>
<proteinExistence type="predicted"/>
<comment type="caution">
    <text evidence="1">The sequence shown here is derived from an EMBL/GenBank/DDBJ whole genome shotgun (WGS) entry which is preliminary data.</text>
</comment>
<gene>
    <name evidence="1" type="ORF">D2T30_04805</name>
</gene>
<dbReference type="InterPro" id="IPR014121">
    <property type="entry name" value="TraN_Ftype"/>
</dbReference>
<dbReference type="EMBL" id="SAUZ01000004">
    <property type="protein sequence ID" value="RWR23133.1"/>
    <property type="molecule type" value="Genomic_DNA"/>
</dbReference>
<evidence type="ECO:0000313" key="2">
    <source>
        <dbReference type="Proteomes" id="UP000284476"/>
    </source>
</evidence>
<reference evidence="1 2" key="2">
    <citation type="submission" date="2019-01" db="EMBL/GenBank/DDBJ databases">
        <authorList>
            <person name="Li Y."/>
        </authorList>
    </citation>
    <scope>NUCLEOTIDE SEQUENCE [LARGE SCALE GENOMIC DNA]</scope>
    <source>
        <strain evidence="1 2">SK2B-1</strain>
    </source>
</reference>
<accession>A0A443JRI4</accession>
<dbReference type="AlphaFoldDB" id="A0A443JRI4"/>
<evidence type="ECO:0000313" key="1">
    <source>
        <dbReference type="EMBL" id="RWR23133.1"/>
    </source>
</evidence>
<organism evidence="1 2">
    <name type="scientific">Paenirhodobacter populi</name>
    <dbReference type="NCBI Taxonomy" id="2306993"/>
    <lineage>
        <taxon>Bacteria</taxon>
        <taxon>Pseudomonadati</taxon>
        <taxon>Pseudomonadota</taxon>
        <taxon>Alphaproteobacteria</taxon>
        <taxon>Rhodobacterales</taxon>
        <taxon>Rhodobacter group</taxon>
        <taxon>Paenirhodobacter</taxon>
    </lineage>
</organism>